<dbReference type="SMART" id="SM00316">
    <property type="entry name" value="S1"/>
    <property type="match status" value="1"/>
</dbReference>
<comment type="cofactor">
    <cofactor evidence="9">
        <name>Mg(2+)</name>
        <dbReference type="ChEBI" id="CHEBI:18420"/>
    </cofactor>
</comment>
<dbReference type="InterPro" id="IPR012340">
    <property type="entry name" value="NA-bd_OB-fold"/>
</dbReference>
<evidence type="ECO:0000256" key="7">
    <source>
        <dbReference type="ARBA" id="ARBA00022842"/>
    </source>
</evidence>
<comment type="similarity">
    <text evidence="2 9">Belongs to the polyribonucleotide nucleotidyltransferase family.</text>
</comment>
<evidence type="ECO:0000256" key="9">
    <source>
        <dbReference type="HAMAP-Rule" id="MF_01595"/>
    </source>
</evidence>
<dbReference type="GO" id="GO:0003723">
    <property type="term" value="F:RNA binding"/>
    <property type="evidence" value="ECO:0007669"/>
    <property type="project" value="UniProtKB-UniRule"/>
</dbReference>
<dbReference type="GO" id="GO:0006396">
    <property type="term" value="P:RNA processing"/>
    <property type="evidence" value="ECO:0007669"/>
    <property type="project" value="InterPro"/>
</dbReference>
<dbReference type="Pfam" id="PF03725">
    <property type="entry name" value="RNase_PH_C"/>
    <property type="match status" value="2"/>
</dbReference>
<dbReference type="SUPFAM" id="SSF55666">
    <property type="entry name" value="Ribonuclease PH domain 2-like"/>
    <property type="match status" value="2"/>
</dbReference>
<keyword evidence="8 9" id="KW-0694">RNA-binding</keyword>
<dbReference type="GO" id="GO:0004654">
    <property type="term" value="F:polyribonucleotide nucleotidyltransferase activity"/>
    <property type="evidence" value="ECO:0007669"/>
    <property type="project" value="UniProtKB-UniRule"/>
</dbReference>
<dbReference type="InterPro" id="IPR003029">
    <property type="entry name" value="S1_domain"/>
</dbReference>
<dbReference type="Pfam" id="PF03726">
    <property type="entry name" value="PNPase"/>
    <property type="match status" value="1"/>
</dbReference>
<dbReference type="SUPFAM" id="SSF54211">
    <property type="entry name" value="Ribosomal protein S5 domain 2-like"/>
    <property type="match status" value="2"/>
</dbReference>
<comment type="catalytic activity">
    <reaction evidence="9">
        <text>RNA(n+1) + phosphate = RNA(n) + a ribonucleoside 5'-diphosphate</text>
        <dbReference type="Rhea" id="RHEA:22096"/>
        <dbReference type="Rhea" id="RHEA-COMP:14527"/>
        <dbReference type="Rhea" id="RHEA-COMP:17342"/>
        <dbReference type="ChEBI" id="CHEBI:43474"/>
        <dbReference type="ChEBI" id="CHEBI:57930"/>
        <dbReference type="ChEBI" id="CHEBI:140395"/>
        <dbReference type="EC" id="2.7.7.8"/>
    </reaction>
</comment>
<dbReference type="EMBL" id="VGJX01000012">
    <property type="protein sequence ID" value="MBM3273605.1"/>
    <property type="molecule type" value="Genomic_DNA"/>
</dbReference>
<organism evidence="12 13">
    <name type="scientific">Candidatus Tanganyikabacteria bacterium</name>
    <dbReference type="NCBI Taxonomy" id="2961651"/>
    <lineage>
        <taxon>Bacteria</taxon>
        <taxon>Bacillati</taxon>
        <taxon>Candidatus Sericytochromatia</taxon>
        <taxon>Candidatus Tanganyikabacteria</taxon>
    </lineage>
</organism>
<evidence type="ECO:0000256" key="3">
    <source>
        <dbReference type="ARBA" id="ARBA00022490"/>
    </source>
</evidence>
<comment type="caution">
    <text evidence="12">The sequence shown here is derived from an EMBL/GenBank/DDBJ whole genome shotgun (WGS) entry which is preliminary data.</text>
</comment>
<dbReference type="InterPro" id="IPR015848">
    <property type="entry name" value="PNPase_PH_RNA-bd_bac/org-type"/>
</dbReference>
<keyword evidence="6 9" id="KW-0479">Metal-binding</keyword>
<feature type="region of interest" description="Disordered" evidence="10">
    <location>
        <begin position="693"/>
        <end position="716"/>
    </location>
</feature>
<evidence type="ECO:0000259" key="11">
    <source>
        <dbReference type="PROSITE" id="PS50126"/>
    </source>
</evidence>
<dbReference type="NCBIfam" id="TIGR03591">
    <property type="entry name" value="polynuc_phos"/>
    <property type="match status" value="1"/>
</dbReference>
<keyword evidence="5 9" id="KW-0548">Nucleotidyltransferase</keyword>
<gene>
    <name evidence="9 12" type="primary">pnp</name>
    <name evidence="12" type="ORF">FJZ00_00525</name>
</gene>
<evidence type="ECO:0000256" key="5">
    <source>
        <dbReference type="ARBA" id="ARBA00022695"/>
    </source>
</evidence>
<name>A0A938BM60_9BACT</name>
<dbReference type="CDD" id="cd11364">
    <property type="entry name" value="RNase_PH_PNPase_2"/>
    <property type="match status" value="1"/>
</dbReference>
<dbReference type="InterPro" id="IPR015847">
    <property type="entry name" value="ExoRNase_PH_dom2"/>
</dbReference>
<dbReference type="InterPro" id="IPR004088">
    <property type="entry name" value="KH_dom_type_1"/>
</dbReference>
<dbReference type="SMART" id="SM00322">
    <property type="entry name" value="KH"/>
    <property type="match status" value="1"/>
</dbReference>
<dbReference type="SUPFAM" id="SSF50249">
    <property type="entry name" value="Nucleic acid-binding proteins"/>
    <property type="match status" value="1"/>
</dbReference>
<comment type="subcellular location">
    <subcellularLocation>
        <location evidence="1 9">Cytoplasm</location>
    </subcellularLocation>
</comment>
<keyword evidence="3 9" id="KW-0963">Cytoplasm</keyword>
<feature type="binding site" evidence="9">
    <location>
        <position position="491"/>
    </location>
    <ligand>
        <name>Mg(2+)</name>
        <dbReference type="ChEBI" id="CHEBI:18420"/>
    </ligand>
</feature>
<dbReference type="InterPro" id="IPR027408">
    <property type="entry name" value="PNPase/RNase_PH_dom_sf"/>
</dbReference>
<dbReference type="CDD" id="cd02393">
    <property type="entry name" value="KH-I_PNPase"/>
    <property type="match status" value="1"/>
</dbReference>
<dbReference type="NCBIfam" id="NF008805">
    <property type="entry name" value="PRK11824.1"/>
    <property type="match status" value="1"/>
</dbReference>
<dbReference type="SUPFAM" id="SSF54791">
    <property type="entry name" value="Eukaryotic type KH-domain (KH-domain type I)"/>
    <property type="match status" value="1"/>
</dbReference>
<evidence type="ECO:0000256" key="4">
    <source>
        <dbReference type="ARBA" id="ARBA00022679"/>
    </source>
</evidence>
<evidence type="ECO:0000313" key="12">
    <source>
        <dbReference type="EMBL" id="MBM3273605.1"/>
    </source>
</evidence>
<dbReference type="GO" id="GO:0000175">
    <property type="term" value="F:3'-5'-RNA exonuclease activity"/>
    <property type="evidence" value="ECO:0007669"/>
    <property type="project" value="TreeGrafter"/>
</dbReference>
<feature type="domain" description="S1 motif" evidence="11">
    <location>
        <begin position="627"/>
        <end position="695"/>
    </location>
</feature>
<dbReference type="PANTHER" id="PTHR11252">
    <property type="entry name" value="POLYRIBONUCLEOTIDE NUCLEOTIDYLTRANSFERASE"/>
    <property type="match status" value="1"/>
</dbReference>
<sequence length="716" mass="77610">MKTFKYTLGDREISLTFGKYAKQASGAVLVQSGDSAVLVTATMSKNPREGIDFFPLLVDYEEKHYSVGRIPGSFMRREGRASEHAILSGRLIDRSIRPLFPEGFRNDVQVVCYTLSSDQQVEPDMLAMVGASAALAVSDIPFAGPCCGVRVGRLDGNWLINPTFHESEESDIDLIVAGTEDAIMMVEAGIKIVPEEDVLDAISVGFTAVQELVAWQQEIAKLIGKPKAAVNVVETDPRLYKWIEDKGMDRLSKAILNPDKKAREAATDEVLGELGTELANLPDDHELKPLLTAKPKIAADMLYHLEKKVVRKLTTEKGIRVDGRKTREIRQVSAEVGLLPRCHGTGLFTRGQTQVLNICTLGSTGDAQKIDGLDPIVSKRYMHHYNFPGFSVGEVKPSRGAGRREIGHGALAERALIPVLPDPIEFPYSLRLVSEVLESNGSTSMASTCGSTLSLMDAGVPIKAPVAGIAMGLIKEGDRFAVLTDIQGIEDHLGDMDFKVTGTSEGVTALQMDIKIKGISLEIMQVALEQARQARLFILDRMAEAINAPREDLSQYAPRIITLHINPEKIGALIGPGGKMIKRIVEETGVKIDVEDDGSVFITTADSEAAAAARAWVERLTMEAEVGRIYTGRVTRILNFGAFVEILPGKEGLVHISQLAQTRVAKVEDVVKIGDVVTVKCVEIDSQGRINLTKKGVSPTEEAEATGGRQPAGAAN</sequence>
<dbReference type="PIRSF" id="PIRSF005499">
    <property type="entry name" value="PNPase"/>
    <property type="match status" value="1"/>
</dbReference>
<dbReference type="FunFam" id="3.30.230.70:FF:000002">
    <property type="entry name" value="Polyribonucleotide nucleotidyltransferase"/>
    <property type="match status" value="1"/>
</dbReference>
<evidence type="ECO:0000256" key="1">
    <source>
        <dbReference type="ARBA" id="ARBA00004496"/>
    </source>
</evidence>
<dbReference type="InterPro" id="IPR004087">
    <property type="entry name" value="KH_dom"/>
</dbReference>
<dbReference type="PROSITE" id="PS50126">
    <property type="entry name" value="S1"/>
    <property type="match status" value="1"/>
</dbReference>
<reference evidence="12 13" key="1">
    <citation type="submission" date="2019-03" db="EMBL/GenBank/DDBJ databases">
        <title>Lake Tanganyika Metagenome-Assembled Genomes (MAGs).</title>
        <authorList>
            <person name="Tran P."/>
        </authorList>
    </citation>
    <scope>NUCLEOTIDE SEQUENCE [LARGE SCALE GENOMIC DNA]</scope>
    <source>
        <strain evidence="12">K_DeepCast_65m_m2_236</strain>
    </source>
</reference>
<dbReference type="Pfam" id="PF00013">
    <property type="entry name" value="KH_1"/>
    <property type="match status" value="1"/>
</dbReference>
<dbReference type="HAMAP" id="MF_01595">
    <property type="entry name" value="PNPase"/>
    <property type="match status" value="1"/>
</dbReference>
<dbReference type="CDD" id="cd11363">
    <property type="entry name" value="RNase_PH_PNPase_1"/>
    <property type="match status" value="1"/>
</dbReference>
<dbReference type="InterPro" id="IPR001247">
    <property type="entry name" value="ExoRNase_PH_dom1"/>
</dbReference>
<dbReference type="InterPro" id="IPR036612">
    <property type="entry name" value="KH_dom_type_1_sf"/>
</dbReference>
<dbReference type="CDD" id="cd04472">
    <property type="entry name" value="S1_PNPase"/>
    <property type="match status" value="1"/>
</dbReference>
<evidence type="ECO:0000256" key="6">
    <source>
        <dbReference type="ARBA" id="ARBA00022723"/>
    </source>
</evidence>
<comment type="function">
    <text evidence="9">Involved in mRNA degradation. Catalyzes the phosphorolysis of single-stranded polyribonucleotides processively in the 3'- to 5'-direction.</text>
</comment>
<accession>A0A938BM60</accession>
<dbReference type="Proteomes" id="UP000703893">
    <property type="component" value="Unassembled WGS sequence"/>
</dbReference>
<dbReference type="EC" id="2.7.7.8" evidence="9"/>
<dbReference type="Gene3D" id="3.30.1370.10">
    <property type="entry name" value="K Homology domain, type 1"/>
    <property type="match status" value="1"/>
</dbReference>
<dbReference type="FunFam" id="3.30.230.70:FF:000001">
    <property type="entry name" value="Polyribonucleotide nucleotidyltransferase"/>
    <property type="match status" value="1"/>
</dbReference>
<keyword evidence="4 9" id="KW-0808">Transferase</keyword>
<dbReference type="GO" id="GO:0006402">
    <property type="term" value="P:mRNA catabolic process"/>
    <property type="evidence" value="ECO:0007669"/>
    <property type="project" value="UniProtKB-UniRule"/>
</dbReference>
<keyword evidence="7 9" id="KW-0460">Magnesium</keyword>
<evidence type="ECO:0000313" key="13">
    <source>
        <dbReference type="Proteomes" id="UP000703893"/>
    </source>
</evidence>
<dbReference type="AlphaFoldDB" id="A0A938BM60"/>
<dbReference type="FunFam" id="3.30.1370.10:FF:000001">
    <property type="entry name" value="Polyribonucleotide nucleotidyltransferase"/>
    <property type="match status" value="1"/>
</dbReference>
<dbReference type="Pfam" id="PF00575">
    <property type="entry name" value="S1"/>
    <property type="match status" value="1"/>
</dbReference>
<protein>
    <recommendedName>
        <fullName evidence="9">Polyribonucleotide nucleotidyltransferase</fullName>
        <ecNumber evidence="9">2.7.7.8</ecNumber>
    </recommendedName>
    <alternativeName>
        <fullName evidence="9">Polynucleotide phosphorylase</fullName>
        <shortName evidence="9">PNPase</shortName>
    </alternativeName>
</protein>
<proteinExistence type="inferred from homology"/>
<dbReference type="GO" id="GO:0005829">
    <property type="term" value="C:cytosol"/>
    <property type="evidence" value="ECO:0007669"/>
    <property type="project" value="TreeGrafter"/>
</dbReference>
<dbReference type="Gene3D" id="2.40.50.140">
    <property type="entry name" value="Nucleic acid-binding proteins"/>
    <property type="match status" value="1"/>
</dbReference>
<dbReference type="InterPro" id="IPR012162">
    <property type="entry name" value="PNPase"/>
</dbReference>
<dbReference type="InterPro" id="IPR036345">
    <property type="entry name" value="ExoRNase_PH_dom2_sf"/>
</dbReference>
<dbReference type="FunFam" id="2.40.50.140:FF:000023">
    <property type="entry name" value="Polyribonucleotide nucleotidyltransferase"/>
    <property type="match status" value="1"/>
</dbReference>
<dbReference type="PROSITE" id="PS50084">
    <property type="entry name" value="KH_TYPE_1"/>
    <property type="match status" value="1"/>
</dbReference>
<dbReference type="PANTHER" id="PTHR11252:SF0">
    <property type="entry name" value="POLYRIBONUCLEOTIDE NUCLEOTIDYLTRANSFERASE 1, MITOCHONDRIAL"/>
    <property type="match status" value="1"/>
</dbReference>
<feature type="binding site" evidence="9">
    <location>
        <position position="497"/>
    </location>
    <ligand>
        <name>Mg(2+)</name>
        <dbReference type="ChEBI" id="CHEBI:18420"/>
    </ligand>
</feature>
<dbReference type="GO" id="GO:0000287">
    <property type="term" value="F:magnesium ion binding"/>
    <property type="evidence" value="ECO:0007669"/>
    <property type="project" value="UniProtKB-UniRule"/>
</dbReference>
<dbReference type="Pfam" id="PF01138">
    <property type="entry name" value="RNase_PH"/>
    <property type="match status" value="2"/>
</dbReference>
<evidence type="ECO:0000256" key="8">
    <source>
        <dbReference type="ARBA" id="ARBA00022884"/>
    </source>
</evidence>
<dbReference type="InterPro" id="IPR020568">
    <property type="entry name" value="Ribosomal_Su5_D2-typ_SF"/>
</dbReference>
<evidence type="ECO:0000256" key="2">
    <source>
        <dbReference type="ARBA" id="ARBA00007404"/>
    </source>
</evidence>
<dbReference type="Gene3D" id="3.30.230.70">
    <property type="entry name" value="GHMP Kinase, N-terminal domain"/>
    <property type="match status" value="2"/>
</dbReference>
<evidence type="ECO:0000256" key="10">
    <source>
        <dbReference type="SAM" id="MobiDB-lite"/>
    </source>
</evidence>